<evidence type="ECO:0000313" key="4">
    <source>
        <dbReference type="Proteomes" id="UP000664731"/>
    </source>
</evidence>
<organism evidence="3 4">
    <name type="scientific">Comamonas denitrificans</name>
    <dbReference type="NCBI Taxonomy" id="117506"/>
    <lineage>
        <taxon>Bacteria</taxon>
        <taxon>Pseudomonadati</taxon>
        <taxon>Pseudomonadota</taxon>
        <taxon>Betaproteobacteria</taxon>
        <taxon>Burkholderiales</taxon>
        <taxon>Comamonadaceae</taxon>
        <taxon>Comamonas</taxon>
    </lineage>
</organism>
<keyword evidence="2 3" id="KW-0808">Transferase</keyword>
<dbReference type="Gene3D" id="3.40.50.150">
    <property type="entry name" value="Vaccinia Virus protein VP39"/>
    <property type="match status" value="1"/>
</dbReference>
<comment type="caution">
    <text evidence="3">The sequence shown here is derived from an EMBL/GenBank/DDBJ whole genome shotgun (WGS) entry which is preliminary data.</text>
</comment>
<dbReference type="GO" id="GO:0052913">
    <property type="term" value="F:16S rRNA (guanine(966)-N(2))-methyltransferase activity"/>
    <property type="evidence" value="ECO:0007669"/>
    <property type="project" value="UniProtKB-EC"/>
</dbReference>
<evidence type="ECO:0000256" key="2">
    <source>
        <dbReference type="ARBA" id="ARBA00022679"/>
    </source>
</evidence>
<evidence type="ECO:0000313" key="3">
    <source>
        <dbReference type="EMBL" id="MBO1250335.1"/>
    </source>
</evidence>
<reference evidence="3" key="1">
    <citation type="submission" date="2021-03" db="EMBL/GenBank/DDBJ databases">
        <title>Comamonas denitrificans.</title>
        <authorList>
            <person name="Finster K."/>
        </authorList>
    </citation>
    <scope>NUCLEOTIDE SEQUENCE</scope>
    <source>
        <strain evidence="3">MM2021_4</strain>
    </source>
</reference>
<dbReference type="PANTHER" id="PTHR43542:SF1">
    <property type="entry name" value="METHYLTRANSFERASE"/>
    <property type="match status" value="1"/>
</dbReference>
<dbReference type="InterPro" id="IPR004398">
    <property type="entry name" value="RNA_MeTrfase_RsmD"/>
</dbReference>
<dbReference type="AlphaFoldDB" id="A0A939KAX5"/>
<sequence>MSRNRVRTLEEALAMEARFKKIQERQLADIANAKELKSHKAANPSAQSASKNGAGEVRIIGGQWRRTKLSVAQRPGLRPTPDRVRETLFNWLGQDLTGWRCLDAFAGTGALGFEAASRGAQQVRLVEQDGGLTLQLERISTQLGAQAVIQVQRGDGIAALNASAPGHWHAIFIDPPFDLGNLFVPALTAAAQVLAHDGFIYLEAPQAWDDAQLAPLGLVRYRHLKAGAVHAHLLQKTP</sequence>
<proteinExistence type="predicted"/>
<dbReference type="InterPro" id="IPR029063">
    <property type="entry name" value="SAM-dependent_MTases_sf"/>
</dbReference>
<dbReference type="NCBIfam" id="TIGR00095">
    <property type="entry name" value="16S rRNA (guanine(966)-N(2))-methyltransferase RsmD"/>
    <property type="match status" value="1"/>
</dbReference>
<gene>
    <name evidence="3" type="primary">rsmD</name>
    <name evidence="3" type="ORF">J1777_10960</name>
</gene>
<dbReference type="EC" id="2.1.1.171" evidence="3"/>
<protein>
    <submittedName>
        <fullName evidence="3">16S rRNA (Guanine(966)-N(2))-methyltransferase RsmD</fullName>
        <ecNumber evidence="3">2.1.1.171</ecNumber>
    </submittedName>
</protein>
<dbReference type="CDD" id="cd02440">
    <property type="entry name" value="AdoMet_MTases"/>
    <property type="match status" value="1"/>
</dbReference>
<name>A0A939KAX5_9BURK</name>
<dbReference type="EMBL" id="JAFNME010000024">
    <property type="protein sequence ID" value="MBO1250335.1"/>
    <property type="molecule type" value="Genomic_DNA"/>
</dbReference>
<dbReference type="Pfam" id="PF03602">
    <property type="entry name" value="Cons_hypoth95"/>
    <property type="match status" value="1"/>
</dbReference>
<dbReference type="RefSeq" id="WP_207575732.1">
    <property type="nucleotide sequence ID" value="NZ_JAFNME010000024.1"/>
</dbReference>
<keyword evidence="4" id="KW-1185">Reference proteome</keyword>
<accession>A0A939KAX5</accession>
<evidence type="ECO:0000256" key="1">
    <source>
        <dbReference type="ARBA" id="ARBA00022603"/>
    </source>
</evidence>
<dbReference type="PANTHER" id="PTHR43542">
    <property type="entry name" value="METHYLTRANSFERASE"/>
    <property type="match status" value="1"/>
</dbReference>
<keyword evidence="1 3" id="KW-0489">Methyltransferase</keyword>
<dbReference type="SUPFAM" id="SSF53335">
    <property type="entry name" value="S-adenosyl-L-methionine-dependent methyltransferases"/>
    <property type="match status" value="1"/>
</dbReference>
<dbReference type="Proteomes" id="UP000664731">
    <property type="component" value="Unassembled WGS sequence"/>
</dbReference>